<keyword evidence="2" id="KW-1185">Reference proteome</keyword>
<name>A0A8K0TSW5_9PEZI</name>
<dbReference type="EMBL" id="JAGPXD010000001">
    <property type="protein sequence ID" value="KAH7376887.1"/>
    <property type="molecule type" value="Genomic_DNA"/>
</dbReference>
<gene>
    <name evidence="1" type="ORF">B0T11DRAFT_273063</name>
</gene>
<comment type="caution">
    <text evidence="1">The sequence shown here is derived from an EMBL/GenBank/DDBJ whole genome shotgun (WGS) entry which is preliminary data.</text>
</comment>
<dbReference type="Gene3D" id="3.40.50.1110">
    <property type="entry name" value="SGNH hydrolase"/>
    <property type="match status" value="1"/>
</dbReference>
<sequence>MPPSFLFGVRTPLARVALPSRKTATGQRSSICQSGVASIGGCDSASLVRMKFLTISPVKSSTWTTQNPLRLMPLGGSITHGVGSSHQYGYRKIMLDLLRDDGFHILMVGSRKAGTKSNNNHEGWRGFRIDQIERRAVPSRQSCVQCSLPSPHGCLAGELVIAPLYDHSLVTRSRDAWVSG</sequence>
<dbReference type="InterPro" id="IPR036514">
    <property type="entry name" value="SGNH_hydro_sf"/>
</dbReference>
<proteinExistence type="predicted"/>
<evidence type="ECO:0000313" key="2">
    <source>
        <dbReference type="Proteomes" id="UP000813385"/>
    </source>
</evidence>
<organism evidence="1 2">
    <name type="scientific">Plectosphaerella cucumerina</name>
    <dbReference type="NCBI Taxonomy" id="40658"/>
    <lineage>
        <taxon>Eukaryota</taxon>
        <taxon>Fungi</taxon>
        <taxon>Dikarya</taxon>
        <taxon>Ascomycota</taxon>
        <taxon>Pezizomycotina</taxon>
        <taxon>Sordariomycetes</taxon>
        <taxon>Hypocreomycetidae</taxon>
        <taxon>Glomerellales</taxon>
        <taxon>Plectosphaerellaceae</taxon>
        <taxon>Plectosphaerella</taxon>
    </lineage>
</organism>
<dbReference type="Proteomes" id="UP000813385">
    <property type="component" value="Unassembled WGS sequence"/>
</dbReference>
<dbReference type="OrthoDB" id="6123at2759"/>
<reference evidence="1" key="1">
    <citation type="journal article" date="2021" name="Nat. Commun.">
        <title>Genetic determinants of endophytism in the Arabidopsis root mycobiome.</title>
        <authorList>
            <person name="Mesny F."/>
            <person name="Miyauchi S."/>
            <person name="Thiergart T."/>
            <person name="Pickel B."/>
            <person name="Atanasova L."/>
            <person name="Karlsson M."/>
            <person name="Huettel B."/>
            <person name="Barry K.W."/>
            <person name="Haridas S."/>
            <person name="Chen C."/>
            <person name="Bauer D."/>
            <person name="Andreopoulos W."/>
            <person name="Pangilinan J."/>
            <person name="LaButti K."/>
            <person name="Riley R."/>
            <person name="Lipzen A."/>
            <person name="Clum A."/>
            <person name="Drula E."/>
            <person name="Henrissat B."/>
            <person name="Kohler A."/>
            <person name="Grigoriev I.V."/>
            <person name="Martin F.M."/>
            <person name="Hacquard S."/>
        </authorList>
    </citation>
    <scope>NUCLEOTIDE SEQUENCE</scope>
    <source>
        <strain evidence="1">MPI-CAGE-AT-0016</strain>
    </source>
</reference>
<accession>A0A8K0TSW5</accession>
<dbReference type="AlphaFoldDB" id="A0A8K0TSW5"/>
<evidence type="ECO:0000313" key="1">
    <source>
        <dbReference type="EMBL" id="KAH7376887.1"/>
    </source>
</evidence>
<protein>
    <submittedName>
        <fullName evidence="1">Uncharacterized protein</fullName>
    </submittedName>
</protein>